<evidence type="ECO:0000313" key="1">
    <source>
        <dbReference type="EMBL" id="GLR63206.1"/>
    </source>
</evidence>
<organism evidence="1 2">
    <name type="scientific">Marinospirillum insulare</name>
    <dbReference type="NCBI Taxonomy" id="217169"/>
    <lineage>
        <taxon>Bacteria</taxon>
        <taxon>Pseudomonadati</taxon>
        <taxon>Pseudomonadota</taxon>
        <taxon>Gammaproteobacteria</taxon>
        <taxon>Oceanospirillales</taxon>
        <taxon>Oceanospirillaceae</taxon>
        <taxon>Marinospirillum</taxon>
    </lineage>
</organism>
<gene>
    <name evidence="1" type="ORF">GCM10007878_06410</name>
</gene>
<dbReference type="Proteomes" id="UP001156682">
    <property type="component" value="Unassembled WGS sequence"/>
</dbReference>
<proteinExistence type="predicted"/>
<accession>A0ABQ5ZUS2</accession>
<evidence type="ECO:0000313" key="2">
    <source>
        <dbReference type="Proteomes" id="UP001156682"/>
    </source>
</evidence>
<dbReference type="EMBL" id="BSOR01000011">
    <property type="protein sequence ID" value="GLR63206.1"/>
    <property type="molecule type" value="Genomic_DNA"/>
</dbReference>
<dbReference type="RefSeq" id="WP_027850308.1">
    <property type="nucleotide sequence ID" value="NZ_BSOR01000011.1"/>
</dbReference>
<reference evidence="2" key="1">
    <citation type="journal article" date="2019" name="Int. J. Syst. Evol. Microbiol.">
        <title>The Global Catalogue of Microorganisms (GCM) 10K type strain sequencing project: providing services to taxonomists for standard genome sequencing and annotation.</title>
        <authorList>
            <consortium name="The Broad Institute Genomics Platform"/>
            <consortium name="The Broad Institute Genome Sequencing Center for Infectious Disease"/>
            <person name="Wu L."/>
            <person name="Ma J."/>
        </authorList>
    </citation>
    <scope>NUCLEOTIDE SEQUENCE [LARGE SCALE GENOMIC DNA]</scope>
    <source>
        <strain evidence="2">NBRC 100033</strain>
    </source>
</reference>
<name>A0ABQ5ZUS2_9GAMM</name>
<comment type="caution">
    <text evidence="1">The sequence shown here is derived from an EMBL/GenBank/DDBJ whole genome shotgun (WGS) entry which is preliminary data.</text>
</comment>
<keyword evidence="2" id="KW-1185">Reference proteome</keyword>
<protein>
    <submittedName>
        <fullName evidence="1">Uncharacterized protein</fullName>
    </submittedName>
</protein>
<sequence>MTKMDYAAQFTATREKKLKSKRARQKIARHLQAALNISTGDALVLFIGHGHELSNLEALESWVAKHCGEQELANISNHLSELTCKLEYQLNKLEVY</sequence>